<gene>
    <name evidence="1" type="ORF">OnM2_041024</name>
</gene>
<dbReference type="Proteomes" id="UP000286134">
    <property type="component" value="Unassembled WGS sequence"/>
</dbReference>
<evidence type="ECO:0000313" key="1">
    <source>
        <dbReference type="EMBL" id="RKF61559.1"/>
    </source>
</evidence>
<sequence length="55" mass="6238">MAKLGTQDPDKKEMELSHLGSPVYKQSYGRKSILPNFQADLPENPIVVEYETENT</sequence>
<dbReference type="EMBL" id="MCFK01004104">
    <property type="protein sequence ID" value="RKF61559.1"/>
    <property type="molecule type" value="Genomic_DNA"/>
</dbReference>
<evidence type="ECO:0000313" key="2">
    <source>
        <dbReference type="Proteomes" id="UP000286134"/>
    </source>
</evidence>
<dbReference type="AlphaFoldDB" id="A0A420HW22"/>
<protein>
    <submittedName>
        <fullName evidence="1">Uncharacterized protein</fullName>
    </submittedName>
</protein>
<comment type="caution">
    <text evidence="1">The sequence shown here is derived from an EMBL/GenBank/DDBJ whole genome shotgun (WGS) entry which is preliminary data.</text>
</comment>
<organism evidence="1 2">
    <name type="scientific">Erysiphe neolycopersici</name>
    <dbReference type="NCBI Taxonomy" id="212602"/>
    <lineage>
        <taxon>Eukaryota</taxon>
        <taxon>Fungi</taxon>
        <taxon>Dikarya</taxon>
        <taxon>Ascomycota</taxon>
        <taxon>Pezizomycotina</taxon>
        <taxon>Leotiomycetes</taxon>
        <taxon>Erysiphales</taxon>
        <taxon>Erysiphaceae</taxon>
        <taxon>Erysiphe</taxon>
    </lineage>
</organism>
<name>A0A420HW22_9PEZI</name>
<reference evidence="1 2" key="1">
    <citation type="journal article" date="2018" name="BMC Genomics">
        <title>Comparative genome analyses reveal sequence features reflecting distinct modes of host-adaptation between dicot and monocot powdery mildew.</title>
        <authorList>
            <person name="Wu Y."/>
            <person name="Ma X."/>
            <person name="Pan Z."/>
            <person name="Kale S.D."/>
            <person name="Song Y."/>
            <person name="King H."/>
            <person name="Zhang Q."/>
            <person name="Presley C."/>
            <person name="Deng X."/>
            <person name="Wei C.I."/>
            <person name="Xiao S."/>
        </authorList>
    </citation>
    <scope>NUCLEOTIDE SEQUENCE [LARGE SCALE GENOMIC DNA]</scope>
    <source>
        <strain evidence="1">UMSG2</strain>
    </source>
</reference>
<keyword evidence="2" id="KW-1185">Reference proteome</keyword>
<proteinExistence type="predicted"/>
<accession>A0A420HW22</accession>